<gene>
    <name evidence="6" type="ORF">GCM10025865_24750</name>
</gene>
<dbReference type="RefSeq" id="WP_286217481.1">
    <property type="nucleotide sequence ID" value="NZ_AP027729.1"/>
</dbReference>
<dbReference type="Proteomes" id="UP001321475">
    <property type="component" value="Chromosome"/>
</dbReference>
<keyword evidence="3" id="KW-0804">Transcription</keyword>
<dbReference type="InterPro" id="IPR050109">
    <property type="entry name" value="HTH-type_TetR-like_transc_reg"/>
</dbReference>
<dbReference type="Pfam" id="PF17937">
    <property type="entry name" value="TetR_C_28"/>
    <property type="match status" value="1"/>
</dbReference>
<accession>A0ABN6XEB8</accession>
<evidence type="ECO:0000313" key="7">
    <source>
        <dbReference type="Proteomes" id="UP001321475"/>
    </source>
</evidence>
<feature type="domain" description="HTH tetR-type" evidence="5">
    <location>
        <begin position="5"/>
        <end position="65"/>
    </location>
</feature>
<dbReference type="PROSITE" id="PS50977">
    <property type="entry name" value="HTH_TETR_2"/>
    <property type="match status" value="1"/>
</dbReference>
<dbReference type="InterPro" id="IPR041479">
    <property type="entry name" value="TetR_CgmR_C"/>
</dbReference>
<dbReference type="Pfam" id="PF00440">
    <property type="entry name" value="TetR_N"/>
    <property type="match status" value="1"/>
</dbReference>
<proteinExistence type="predicted"/>
<sequence>MPPAPVAREKVLEAFATILVTQGERAATLEAVAAQAGVSKGGLLYHFASKQALVDGLLGRLVDLAAADVIEMRSAPAGPVDHFLRTSAQSDTDFDRVYVAVTRLPQDTYPQARAALDEAHRGWQAAVLDAVGDPVLARAVVLMGDGLYLEASRTGDWDADSRSRRRTDAHVDELLALVDRISGATGAPADGRSEGATAG</sequence>
<dbReference type="Gene3D" id="1.10.357.10">
    <property type="entry name" value="Tetracycline Repressor, domain 2"/>
    <property type="match status" value="1"/>
</dbReference>
<keyword evidence="1" id="KW-0805">Transcription regulation</keyword>
<name>A0ABN6XEB8_9CELL</name>
<evidence type="ECO:0000256" key="2">
    <source>
        <dbReference type="ARBA" id="ARBA00023125"/>
    </source>
</evidence>
<dbReference type="PANTHER" id="PTHR30055:SF234">
    <property type="entry name" value="HTH-TYPE TRANSCRIPTIONAL REGULATOR BETI"/>
    <property type="match status" value="1"/>
</dbReference>
<dbReference type="InterPro" id="IPR009057">
    <property type="entry name" value="Homeodomain-like_sf"/>
</dbReference>
<evidence type="ECO:0000259" key="5">
    <source>
        <dbReference type="PROSITE" id="PS50977"/>
    </source>
</evidence>
<evidence type="ECO:0000256" key="1">
    <source>
        <dbReference type="ARBA" id="ARBA00023015"/>
    </source>
</evidence>
<evidence type="ECO:0000313" key="6">
    <source>
        <dbReference type="EMBL" id="BDZ43176.1"/>
    </source>
</evidence>
<reference evidence="7" key="1">
    <citation type="journal article" date="2019" name="Int. J. Syst. Evol. Microbiol.">
        <title>The Global Catalogue of Microorganisms (GCM) 10K type strain sequencing project: providing services to taxonomists for standard genome sequencing and annotation.</title>
        <authorList>
            <consortium name="The Broad Institute Genomics Platform"/>
            <consortium name="The Broad Institute Genome Sequencing Center for Infectious Disease"/>
            <person name="Wu L."/>
            <person name="Ma J."/>
        </authorList>
    </citation>
    <scope>NUCLEOTIDE SEQUENCE [LARGE SCALE GENOMIC DNA]</scope>
    <source>
        <strain evidence="7">NBRC 108565</strain>
    </source>
</reference>
<keyword evidence="2 4" id="KW-0238">DNA-binding</keyword>
<evidence type="ECO:0000256" key="3">
    <source>
        <dbReference type="ARBA" id="ARBA00023163"/>
    </source>
</evidence>
<evidence type="ECO:0000256" key="4">
    <source>
        <dbReference type="PROSITE-ProRule" id="PRU00335"/>
    </source>
</evidence>
<dbReference type="PRINTS" id="PR00455">
    <property type="entry name" value="HTHTETR"/>
</dbReference>
<dbReference type="EMBL" id="AP027729">
    <property type="protein sequence ID" value="BDZ43176.1"/>
    <property type="molecule type" value="Genomic_DNA"/>
</dbReference>
<protein>
    <submittedName>
        <fullName evidence="6">TetR family transcriptional regulator</fullName>
    </submittedName>
</protein>
<dbReference type="SUPFAM" id="SSF46689">
    <property type="entry name" value="Homeodomain-like"/>
    <property type="match status" value="1"/>
</dbReference>
<feature type="DNA-binding region" description="H-T-H motif" evidence="4">
    <location>
        <begin position="28"/>
        <end position="47"/>
    </location>
</feature>
<organism evidence="6 7">
    <name type="scientific">Paraoerskovia sediminicola</name>
    <dbReference type="NCBI Taxonomy" id="1138587"/>
    <lineage>
        <taxon>Bacteria</taxon>
        <taxon>Bacillati</taxon>
        <taxon>Actinomycetota</taxon>
        <taxon>Actinomycetes</taxon>
        <taxon>Micrococcales</taxon>
        <taxon>Cellulomonadaceae</taxon>
        <taxon>Paraoerskovia</taxon>
    </lineage>
</organism>
<dbReference type="PANTHER" id="PTHR30055">
    <property type="entry name" value="HTH-TYPE TRANSCRIPTIONAL REGULATOR RUTR"/>
    <property type="match status" value="1"/>
</dbReference>
<dbReference type="InterPro" id="IPR001647">
    <property type="entry name" value="HTH_TetR"/>
</dbReference>
<keyword evidence="7" id="KW-1185">Reference proteome</keyword>